<evidence type="ECO:0000313" key="6">
    <source>
        <dbReference type="EMBL" id="CAE10149.1"/>
    </source>
</evidence>
<dbReference type="RefSeq" id="WP_011138942.1">
    <property type="nucleotide sequence ID" value="NC_005090.1"/>
</dbReference>
<gene>
    <name evidence="6" type="primary">PURN</name>
    <name evidence="4" type="synonym">purN</name>
    <name evidence="6" type="ordered locus">WS1050</name>
</gene>
<dbReference type="EC" id="2.1.2.2" evidence="4"/>
<dbReference type="EMBL" id="BX571659">
    <property type="protein sequence ID" value="CAE10149.1"/>
    <property type="molecule type" value="Genomic_DNA"/>
</dbReference>
<evidence type="ECO:0000256" key="1">
    <source>
        <dbReference type="ARBA" id="ARBA00005054"/>
    </source>
</evidence>
<keyword evidence="7" id="KW-1185">Reference proteome</keyword>
<dbReference type="CDD" id="cd08645">
    <property type="entry name" value="FMT_core_GART"/>
    <property type="match status" value="1"/>
</dbReference>
<proteinExistence type="inferred from homology"/>
<dbReference type="GO" id="GO:0004644">
    <property type="term" value="F:phosphoribosylglycinamide formyltransferase activity"/>
    <property type="evidence" value="ECO:0007669"/>
    <property type="project" value="UniProtKB-UniRule"/>
</dbReference>
<dbReference type="InterPro" id="IPR004607">
    <property type="entry name" value="GART"/>
</dbReference>
<dbReference type="Pfam" id="PF00551">
    <property type="entry name" value="Formyl_trans_N"/>
    <property type="match status" value="1"/>
</dbReference>
<dbReference type="NCBIfam" id="TIGR00639">
    <property type="entry name" value="PurN"/>
    <property type="match status" value="1"/>
</dbReference>
<dbReference type="Gene3D" id="3.40.50.170">
    <property type="entry name" value="Formyl transferase, N-terminal domain"/>
    <property type="match status" value="1"/>
</dbReference>
<dbReference type="SUPFAM" id="SSF53328">
    <property type="entry name" value="Formyltransferase"/>
    <property type="match status" value="1"/>
</dbReference>
<name>Q7M9B2_WOLSU</name>
<dbReference type="Proteomes" id="UP000000422">
    <property type="component" value="Chromosome"/>
</dbReference>
<dbReference type="UniPathway" id="UPA00074">
    <property type="reaction ID" value="UER00126"/>
</dbReference>
<reference evidence="6 7" key="1">
    <citation type="journal article" date="2003" name="Proc. Natl. Acad. Sci. U.S.A.">
        <title>Complete genome sequence and analysis of Wolinella succinogenes.</title>
        <authorList>
            <person name="Baar C."/>
            <person name="Eppinger M."/>
            <person name="Raddatz G."/>
            <person name="Simon JM."/>
            <person name="Lanz C."/>
            <person name="Klimmek O."/>
            <person name="Nandakumar R."/>
            <person name="Gross R."/>
            <person name="Rosinus A."/>
            <person name="Keller H."/>
            <person name="Jagtap P."/>
            <person name="Linke B."/>
            <person name="Meyer F."/>
            <person name="Lederer H."/>
            <person name="Schuster S.C."/>
        </authorList>
    </citation>
    <scope>NUCLEOTIDE SEQUENCE [LARGE SCALE GENOMIC DNA]</scope>
    <source>
        <strain evidence="7">ATCC 29543 / DSM 1740 / CCUG 13145 / JCM 31913 / LMG 7466 / NCTC 11488 / FDC 602W</strain>
    </source>
</reference>
<feature type="binding site" evidence="4">
    <location>
        <begin position="96"/>
        <end position="99"/>
    </location>
    <ligand>
        <name>(6R)-10-formyltetrahydrofolate</name>
        <dbReference type="ChEBI" id="CHEBI:195366"/>
    </ligand>
</feature>
<dbReference type="HAMAP" id="MF_01930">
    <property type="entry name" value="PurN"/>
    <property type="match status" value="1"/>
</dbReference>
<evidence type="ECO:0000256" key="2">
    <source>
        <dbReference type="ARBA" id="ARBA00022679"/>
    </source>
</evidence>
<evidence type="ECO:0000313" key="7">
    <source>
        <dbReference type="Proteomes" id="UP000000422"/>
    </source>
</evidence>
<evidence type="ECO:0000256" key="4">
    <source>
        <dbReference type="HAMAP-Rule" id="MF_01930"/>
    </source>
</evidence>
<comment type="similarity">
    <text evidence="4">Belongs to the GART family.</text>
</comment>
<evidence type="ECO:0000259" key="5">
    <source>
        <dbReference type="Pfam" id="PF00551"/>
    </source>
</evidence>
<feature type="binding site" evidence="4">
    <location>
        <begin position="15"/>
        <end position="17"/>
    </location>
    <ligand>
        <name>N(1)-(5-phospho-beta-D-ribosyl)glycinamide</name>
        <dbReference type="ChEBI" id="CHEBI:143788"/>
    </ligand>
</feature>
<organism evidence="6 7">
    <name type="scientific">Wolinella succinogenes (strain ATCC 29543 / DSM 1740 / CCUG 13145 / JCM 31913 / LMG 7466 / NCTC 11488 / FDC 602W)</name>
    <name type="common">Vibrio succinogenes</name>
    <dbReference type="NCBI Taxonomy" id="273121"/>
    <lineage>
        <taxon>Bacteria</taxon>
        <taxon>Pseudomonadati</taxon>
        <taxon>Campylobacterota</taxon>
        <taxon>Epsilonproteobacteria</taxon>
        <taxon>Campylobacterales</taxon>
        <taxon>Helicobacteraceae</taxon>
        <taxon>Wolinella</taxon>
    </lineage>
</organism>
<evidence type="ECO:0000256" key="3">
    <source>
        <dbReference type="ARBA" id="ARBA00022755"/>
    </source>
</evidence>
<feature type="binding site" evidence="4">
    <location>
        <position position="71"/>
    </location>
    <ligand>
        <name>(6R)-10-formyltetrahydrofolate</name>
        <dbReference type="ChEBI" id="CHEBI:195366"/>
    </ligand>
</feature>
<feature type="active site" description="Proton donor" evidence="4">
    <location>
        <position position="113"/>
    </location>
</feature>
<dbReference type="AlphaFoldDB" id="Q7M9B2"/>
<dbReference type="HOGENOM" id="CLU_038395_1_3_7"/>
<dbReference type="PANTHER" id="PTHR43369">
    <property type="entry name" value="PHOSPHORIBOSYLGLYCINAMIDE FORMYLTRANSFERASE"/>
    <property type="match status" value="1"/>
</dbReference>
<protein>
    <recommendedName>
        <fullName evidence="4">Phosphoribosylglycinamide formyltransferase</fullName>
        <ecNumber evidence="4">2.1.2.2</ecNumber>
    </recommendedName>
    <alternativeName>
        <fullName evidence="4">5'-phosphoribosylglycinamide transformylase</fullName>
    </alternativeName>
    <alternativeName>
        <fullName evidence="4">GAR transformylase</fullName>
        <shortName evidence="4">GART</shortName>
    </alternativeName>
</protein>
<dbReference type="GO" id="GO:0005829">
    <property type="term" value="C:cytosol"/>
    <property type="evidence" value="ECO:0007669"/>
    <property type="project" value="TreeGrafter"/>
</dbReference>
<keyword evidence="3 4" id="KW-0658">Purine biosynthesis</keyword>
<dbReference type="GO" id="GO:0006189">
    <property type="term" value="P:'de novo' IMP biosynthetic process"/>
    <property type="evidence" value="ECO:0007669"/>
    <property type="project" value="UniProtKB-UniRule"/>
</dbReference>
<dbReference type="KEGG" id="wsu:WS1050"/>
<dbReference type="STRING" id="273121.WS1050"/>
<feature type="binding site" evidence="4">
    <location>
        <position position="111"/>
    </location>
    <ligand>
        <name>(6R)-10-formyltetrahydrofolate</name>
        <dbReference type="ChEBI" id="CHEBI:195366"/>
    </ligand>
</feature>
<keyword evidence="2 4" id="KW-0808">Transferase</keyword>
<comment type="pathway">
    <text evidence="1 4">Purine metabolism; IMP biosynthesis via de novo pathway; N(2)-formyl-N(1)-(5-phospho-D-ribosyl)glycinamide from N(1)-(5-phospho-D-ribosyl)glycinamide (10-formyl THF route): step 1/1.</text>
</comment>
<accession>Q7M9B2</accession>
<dbReference type="InterPro" id="IPR002376">
    <property type="entry name" value="Formyl_transf_N"/>
</dbReference>
<comment type="catalytic activity">
    <reaction evidence="4">
        <text>N(1)-(5-phospho-beta-D-ribosyl)glycinamide + (6R)-10-formyltetrahydrofolate = N(2)-formyl-N(1)-(5-phospho-beta-D-ribosyl)glycinamide + (6S)-5,6,7,8-tetrahydrofolate + H(+)</text>
        <dbReference type="Rhea" id="RHEA:15053"/>
        <dbReference type="ChEBI" id="CHEBI:15378"/>
        <dbReference type="ChEBI" id="CHEBI:57453"/>
        <dbReference type="ChEBI" id="CHEBI:143788"/>
        <dbReference type="ChEBI" id="CHEBI:147286"/>
        <dbReference type="ChEBI" id="CHEBI:195366"/>
        <dbReference type="EC" id="2.1.2.2"/>
    </reaction>
</comment>
<comment type="function">
    <text evidence="4">Catalyzes the transfer of a formyl group from 10-formyltetrahydrofolate to 5-phospho-ribosyl-glycinamide (GAR), producing 5-phospho-ribosyl-N-formylglycinamide (FGAR) and tetrahydrofolate.</text>
</comment>
<sequence length="196" mass="21828">MSLTQKIVILFSGEGSNMEAIIRSLHKKEFEGFQVHVVATLTNNPNAKGIERSKELGIPCEVIDHRAFESREAFDAALAQAILAHRPNLTVLAGFMRILSPLFLRQIRAINIHPSLLPLFKGGNAMQESYLSPMKVAGVSVHYVSEELDSGDLIAQEAVGKIEGESFEEFKARLHSLEHRLYPEAILRVLKEKVTL</sequence>
<feature type="domain" description="Formyl transferase N-terminal" evidence="5">
    <location>
        <begin position="6"/>
        <end position="186"/>
    </location>
</feature>
<dbReference type="PANTHER" id="PTHR43369:SF2">
    <property type="entry name" value="PHOSPHORIBOSYLGLYCINAMIDE FORMYLTRANSFERASE"/>
    <property type="match status" value="1"/>
</dbReference>
<dbReference type="InterPro" id="IPR036477">
    <property type="entry name" value="Formyl_transf_N_sf"/>
</dbReference>
<feature type="site" description="Raises pKa of active site His" evidence="4">
    <location>
        <position position="149"/>
    </location>
</feature>
<dbReference type="eggNOG" id="COG0299">
    <property type="taxonomic scope" value="Bacteria"/>
</dbReference>